<evidence type="ECO:0000259" key="14">
    <source>
        <dbReference type="Pfam" id="PF02769"/>
    </source>
</evidence>
<dbReference type="HOGENOM" id="CLU_047116_0_0_7"/>
<evidence type="ECO:0000256" key="7">
    <source>
        <dbReference type="ARBA" id="ARBA00022840"/>
    </source>
</evidence>
<dbReference type="CDD" id="cd02196">
    <property type="entry name" value="PurM"/>
    <property type="match status" value="1"/>
</dbReference>
<sequence length="340" mass="36332">MHSHYKNAGVDVQAGYESVERIQKHIARTRIQESNTLGGFGGLFALNLEGFSQPMLVSGADGVGTKLKLAFAFGGHESVGVDCVAMCVNDVICLGAKPLFFLDYIALAQNEPSKVEHIVAGMAQGCIEAGCELLGGETAEMPGFYAPKEYDLAGFCVGIVDKSKLLNVENVHAGDAIIGLASSGLHSNGFSLVRKILQDRSIDPSTYTLAGQNLAQILLTPTKIYVKAILKLLEHLPIKSLAHITGGGFYENVPRALPAGLQAKITKNTFATPPIFDFLAQEGGIAQEEMFHVFNMGIGMVVILPAVHAQEALELLRACDQEAYKIGEVQEGRGVELCDS</sequence>
<keyword evidence="6 12" id="KW-0547">Nucleotide-binding</keyword>
<evidence type="ECO:0000256" key="11">
    <source>
        <dbReference type="ARBA" id="ARBA00049057"/>
    </source>
</evidence>
<dbReference type="EC" id="6.3.3.1" evidence="3 12"/>
<dbReference type="Gene3D" id="3.90.650.10">
    <property type="entry name" value="PurM-like C-terminal domain"/>
    <property type="match status" value="1"/>
</dbReference>
<comment type="pathway">
    <text evidence="1 12">Purine metabolism; IMP biosynthesis via de novo pathway; 5-amino-1-(5-phospho-D-ribosyl)imidazole from N(2)-formyl-N(1)-(5-phospho-D-ribosyl)glycinamide: step 2/2.</text>
</comment>
<evidence type="ECO:0000256" key="2">
    <source>
        <dbReference type="ARBA" id="ARBA00010280"/>
    </source>
</evidence>
<dbReference type="InterPro" id="IPR036921">
    <property type="entry name" value="PurM-like_N_sf"/>
</dbReference>
<dbReference type="GO" id="GO:0005829">
    <property type="term" value="C:cytosol"/>
    <property type="evidence" value="ECO:0007669"/>
    <property type="project" value="TreeGrafter"/>
</dbReference>
<evidence type="ECO:0000256" key="10">
    <source>
        <dbReference type="ARBA" id="ARBA00033093"/>
    </source>
</evidence>
<proteinExistence type="inferred from homology"/>
<gene>
    <name evidence="12 15" type="primary">purM</name>
    <name evidence="15" type="ordered locus">Hfelis_06450</name>
</gene>
<dbReference type="FunFam" id="3.90.650.10:FF:000001">
    <property type="entry name" value="Phosphoribosylformylglycinamidine cyclo-ligase"/>
    <property type="match status" value="1"/>
</dbReference>
<dbReference type="eggNOG" id="COG0150">
    <property type="taxonomic scope" value="Bacteria"/>
</dbReference>
<comment type="similarity">
    <text evidence="2 12">Belongs to the AIR synthase family.</text>
</comment>
<reference evidence="15 16" key="1">
    <citation type="journal article" date="2011" name="Genome Biol. Evol.">
        <title>Comparative whole genome sequence analysis of the carcinogenic bacterial model pathogen Helicobacter felis.</title>
        <authorList>
            <person name="Arnold I.C."/>
            <person name="Zigova Z."/>
            <person name="Holden M."/>
            <person name="Lawley T.D."/>
            <person name="Rad R."/>
            <person name="Dougan G."/>
            <person name="Falkow S."/>
            <person name="Bentley S.D."/>
            <person name="Muller A."/>
        </authorList>
    </citation>
    <scope>NUCLEOTIDE SEQUENCE [LARGE SCALE GENOMIC DNA]</scope>
    <source>
        <strain evidence="16">ATCC 49179 / CCUG 28539 / NCTC 12436 / CS1</strain>
    </source>
</reference>
<evidence type="ECO:0000256" key="4">
    <source>
        <dbReference type="ARBA" id="ARBA00020367"/>
    </source>
</evidence>
<keyword evidence="12" id="KW-0963">Cytoplasm</keyword>
<dbReference type="SUPFAM" id="SSF56042">
    <property type="entry name" value="PurM C-terminal domain-like"/>
    <property type="match status" value="1"/>
</dbReference>
<dbReference type="AlphaFoldDB" id="E7AAQ8"/>
<dbReference type="HAMAP" id="MF_00741">
    <property type="entry name" value="AIRS"/>
    <property type="match status" value="1"/>
</dbReference>
<dbReference type="GO" id="GO:0004637">
    <property type="term" value="F:phosphoribosylamine-glycine ligase activity"/>
    <property type="evidence" value="ECO:0007669"/>
    <property type="project" value="TreeGrafter"/>
</dbReference>
<evidence type="ECO:0000256" key="6">
    <source>
        <dbReference type="ARBA" id="ARBA00022741"/>
    </source>
</evidence>
<keyword evidence="12" id="KW-0658">Purine biosynthesis</keyword>
<dbReference type="Pfam" id="PF00586">
    <property type="entry name" value="AIRS"/>
    <property type="match status" value="1"/>
</dbReference>
<evidence type="ECO:0000256" key="9">
    <source>
        <dbReference type="ARBA" id="ARBA00032931"/>
    </source>
</evidence>
<dbReference type="STRING" id="936155.HFELIS_06450"/>
<dbReference type="EMBL" id="FQ670179">
    <property type="protein sequence ID" value="CBY82729.1"/>
    <property type="molecule type" value="Genomic_DNA"/>
</dbReference>
<dbReference type="OrthoDB" id="9777881at2"/>
<evidence type="ECO:0000313" key="16">
    <source>
        <dbReference type="Proteomes" id="UP000007934"/>
    </source>
</evidence>
<dbReference type="Gene3D" id="3.30.1330.10">
    <property type="entry name" value="PurM-like, N-terminal domain"/>
    <property type="match status" value="1"/>
</dbReference>
<dbReference type="Proteomes" id="UP000007934">
    <property type="component" value="Chromosome"/>
</dbReference>
<dbReference type="GO" id="GO:0006189">
    <property type="term" value="P:'de novo' IMP biosynthetic process"/>
    <property type="evidence" value="ECO:0007669"/>
    <property type="project" value="UniProtKB-UniRule"/>
</dbReference>
<dbReference type="RefSeq" id="WP_013469098.1">
    <property type="nucleotide sequence ID" value="NC_014810.2"/>
</dbReference>
<dbReference type="InterPro" id="IPR036676">
    <property type="entry name" value="PurM-like_C_sf"/>
</dbReference>
<protein>
    <recommendedName>
        <fullName evidence="4 12">Phosphoribosylformylglycinamidine cyclo-ligase</fullName>
        <ecNumber evidence="3 12">6.3.3.1</ecNumber>
    </recommendedName>
    <alternativeName>
        <fullName evidence="9 12">AIR synthase</fullName>
    </alternativeName>
    <alternativeName>
        <fullName evidence="10 12">AIRS</fullName>
    </alternativeName>
    <alternativeName>
        <fullName evidence="8 12">Phosphoribosyl-aminoimidazole synthetase</fullName>
    </alternativeName>
</protein>
<dbReference type="FunFam" id="3.30.1330.10:FF:000001">
    <property type="entry name" value="Phosphoribosylformylglycinamidine cyclo-ligase"/>
    <property type="match status" value="1"/>
</dbReference>
<evidence type="ECO:0000256" key="8">
    <source>
        <dbReference type="ARBA" id="ARBA00031908"/>
    </source>
</evidence>
<feature type="domain" description="PurM-like C-terminal" evidence="14">
    <location>
        <begin position="173"/>
        <end position="336"/>
    </location>
</feature>
<feature type="domain" description="PurM-like N-terminal" evidence="13">
    <location>
        <begin position="56"/>
        <end position="160"/>
    </location>
</feature>
<keyword evidence="7 12" id="KW-0067">ATP-binding</keyword>
<keyword evidence="16" id="KW-1185">Reference proteome</keyword>
<evidence type="ECO:0000256" key="5">
    <source>
        <dbReference type="ARBA" id="ARBA00022598"/>
    </source>
</evidence>
<evidence type="ECO:0000256" key="3">
    <source>
        <dbReference type="ARBA" id="ARBA00013047"/>
    </source>
</evidence>
<evidence type="ECO:0000259" key="13">
    <source>
        <dbReference type="Pfam" id="PF00586"/>
    </source>
</evidence>
<dbReference type="PANTHER" id="PTHR10520:SF12">
    <property type="entry name" value="TRIFUNCTIONAL PURINE BIOSYNTHETIC PROTEIN ADENOSINE-3"/>
    <property type="match status" value="1"/>
</dbReference>
<dbReference type="NCBIfam" id="TIGR00878">
    <property type="entry name" value="purM"/>
    <property type="match status" value="1"/>
</dbReference>
<dbReference type="GO" id="GO:0005524">
    <property type="term" value="F:ATP binding"/>
    <property type="evidence" value="ECO:0007669"/>
    <property type="project" value="UniProtKB-KW"/>
</dbReference>
<comment type="catalytic activity">
    <reaction evidence="11 12">
        <text>2-formamido-N(1)-(5-O-phospho-beta-D-ribosyl)acetamidine + ATP = 5-amino-1-(5-phospho-beta-D-ribosyl)imidazole + ADP + phosphate + H(+)</text>
        <dbReference type="Rhea" id="RHEA:23032"/>
        <dbReference type="ChEBI" id="CHEBI:15378"/>
        <dbReference type="ChEBI" id="CHEBI:30616"/>
        <dbReference type="ChEBI" id="CHEBI:43474"/>
        <dbReference type="ChEBI" id="CHEBI:137981"/>
        <dbReference type="ChEBI" id="CHEBI:147287"/>
        <dbReference type="ChEBI" id="CHEBI:456216"/>
        <dbReference type="EC" id="6.3.3.1"/>
    </reaction>
</comment>
<dbReference type="SUPFAM" id="SSF55326">
    <property type="entry name" value="PurM N-terminal domain-like"/>
    <property type="match status" value="1"/>
</dbReference>
<dbReference type="GO" id="GO:0046084">
    <property type="term" value="P:adenine biosynthetic process"/>
    <property type="evidence" value="ECO:0007669"/>
    <property type="project" value="TreeGrafter"/>
</dbReference>
<keyword evidence="5 12" id="KW-0436">Ligase</keyword>
<dbReference type="UniPathway" id="UPA00074">
    <property type="reaction ID" value="UER00129"/>
</dbReference>
<dbReference type="PANTHER" id="PTHR10520">
    <property type="entry name" value="TRIFUNCTIONAL PURINE BIOSYNTHETIC PROTEIN ADENOSINE-3-RELATED"/>
    <property type="match status" value="1"/>
</dbReference>
<name>E7AAQ8_HELFC</name>
<dbReference type="KEGG" id="hfe:HFELIS_06450"/>
<accession>E7AAQ8</accession>
<evidence type="ECO:0000256" key="1">
    <source>
        <dbReference type="ARBA" id="ARBA00004686"/>
    </source>
</evidence>
<dbReference type="InterPro" id="IPR016188">
    <property type="entry name" value="PurM-like_N"/>
</dbReference>
<dbReference type="GO" id="GO:0004641">
    <property type="term" value="F:phosphoribosylformylglycinamidine cyclo-ligase activity"/>
    <property type="evidence" value="ECO:0007669"/>
    <property type="project" value="UniProtKB-UniRule"/>
</dbReference>
<dbReference type="InterPro" id="IPR004733">
    <property type="entry name" value="PurM_cligase"/>
</dbReference>
<dbReference type="InterPro" id="IPR010918">
    <property type="entry name" value="PurM-like_C_dom"/>
</dbReference>
<dbReference type="GeneID" id="36133526"/>
<organism evidence="15 16">
    <name type="scientific">Helicobacter felis (strain ATCC 49179 / CCUG 28539 / NCTC 12436 / CS1)</name>
    <dbReference type="NCBI Taxonomy" id="936155"/>
    <lineage>
        <taxon>Bacteria</taxon>
        <taxon>Pseudomonadati</taxon>
        <taxon>Campylobacterota</taxon>
        <taxon>Epsilonproteobacteria</taxon>
        <taxon>Campylobacterales</taxon>
        <taxon>Helicobacteraceae</taxon>
        <taxon>Helicobacter</taxon>
    </lineage>
</organism>
<evidence type="ECO:0000313" key="15">
    <source>
        <dbReference type="EMBL" id="CBY82729.1"/>
    </source>
</evidence>
<comment type="subcellular location">
    <subcellularLocation>
        <location evidence="12">Cytoplasm</location>
    </subcellularLocation>
</comment>
<dbReference type="Pfam" id="PF02769">
    <property type="entry name" value="AIRS_C"/>
    <property type="match status" value="1"/>
</dbReference>
<evidence type="ECO:0000256" key="12">
    <source>
        <dbReference type="HAMAP-Rule" id="MF_00741"/>
    </source>
</evidence>